<reference evidence="7" key="1">
    <citation type="submission" date="2014-01" db="EMBL/GenBank/DDBJ databases">
        <title>The genome of the white-rot fungus Pycnoporus cinnabarinus: a basidiomycete model with a versatile arsenal for lignocellulosic biomass breakdown.</title>
        <authorList>
            <person name="Levasseur A."/>
            <person name="Lomascolo A."/>
            <person name="Ruiz-Duenas F.J."/>
            <person name="Uzan E."/>
            <person name="Piumi F."/>
            <person name="Kues U."/>
            <person name="Ram A.F.J."/>
            <person name="Murat C."/>
            <person name="Haon M."/>
            <person name="Benoit I."/>
            <person name="Arfi Y."/>
            <person name="Chevret D."/>
            <person name="Drula E."/>
            <person name="Kwon M.J."/>
            <person name="Gouret P."/>
            <person name="Lesage-Meessen L."/>
            <person name="Lombard V."/>
            <person name="Mariette J."/>
            <person name="Noirot C."/>
            <person name="Park J."/>
            <person name="Patyshakuliyeva A."/>
            <person name="Wieneger R.A.B."/>
            <person name="Wosten H.A.B."/>
            <person name="Martin F."/>
            <person name="Coutinho P.M."/>
            <person name="de Vries R."/>
            <person name="Martinez A.T."/>
            <person name="Klopp C."/>
            <person name="Pontarotti P."/>
            <person name="Henrissat B."/>
            <person name="Record E."/>
        </authorList>
    </citation>
    <scope>NUCLEOTIDE SEQUENCE [LARGE SCALE GENOMIC DNA]</scope>
    <source>
        <strain evidence="7">BRFM137</strain>
    </source>
</reference>
<feature type="compositionally biased region" description="Polar residues" evidence="5">
    <location>
        <begin position="1235"/>
        <end position="1249"/>
    </location>
</feature>
<dbReference type="SUPFAM" id="SSF57850">
    <property type="entry name" value="RING/U-box"/>
    <property type="match status" value="6"/>
</dbReference>
<dbReference type="HOGENOM" id="CLU_005087_0_0_1"/>
<dbReference type="CDD" id="cd14947">
    <property type="entry name" value="NBR1_like"/>
    <property type="match status" value="1"/>
</dbReference>
<dbReference type="CDD" id="cd02340">
    <property type="entry name" value="ZZ_NBR1_like"/>
    <property type="match status" value="4"/>
</dbReference>
<dbReference type="InterPro" id="IPR043145">
    <property type="entry name" value="Znf_ZZ_sf"/>
</dbReference>
<feature type="compositionally biased region" description="Pro residues" evidence="5">
    <location>
        <begin position="1085"/>
        <end position="1095"/>
    </location>
</feature>
<dbReference type="PROSITE" id="PS01357">
    <property type="entry name" value="ZF_ZZ_1"/>
    <property type="match status" value="3"/>
</dbReference>
<dbReference type="Gene3D" id="2.60.40.10">
    <property type="entry name" value="Immunoglobulins"/>
    <property type="match status" value="1"/>
</dbReference>
<evidence type="ECO:0000256" key="1">
    <source>
        <dbReference type="ARBA" id="ARBA00022723"/>
    </source>
</evidence>
<feature type="compositionally biased region" description="Basic and acidic residues" evidence="5">
    <location>
        <begin position="809"/>
        <end position="825"/>
    </location>
</feature>
<dbReference type="InterPro" id="IPR032350">
    <property type="entry name" value="Nbr1_FW"/>
</dbReference>
<feature type="region of interest" description="Disordered" evidence="5">
    <location>
        <begin position="1539"/>
        <end position="1574"/>
    </location>
</feature>
<evidence type="ECO:0000256" key="2">
    <source>
        <dbReference type="ARBA" id="ARBA00022771"/>
    </source>
</evidence>
<feature type="region of interest" description="Disordered" evidence="5">
    <location>
        <begin position="1056"/>
        <end position="1095"/>
    </location>
</feature>
<feature type="compositionally biased region" description="Pro residues" evidence="5">
    <location>
        <begin position="445"/>
        <end position="458"/>
    </location>
</feature>
<dbReference type="Proteomes" id="UP000029665">
    <property type="component" value="Unassembled WGS sequence"/>
</dbReference>
<protein>
    <recommendedName>
        <fullName evidence="6">ZZ-type domain-containing protein</fullName>
    </recommendedName>
</protein>
<dbReference type="EMBL" id="CCBP010000119">
    <property type="protein sequence ID" value="CDO73092.1"/>
    <property type="molecule type" value="Genomic_DNA"/>
</dbReference>
<feature type="region of interest" description="Disordered" evidence="5">
    <location>
        <begin position="802"/>
        <end position="825"/>
    </location>
</feature>
<feature type="region of interest" description="Disordered" evidence="5">
    <location>
        <begin position="295"/>
        <end position="315"/>
    </location>
</feature>
<keyword evidence="8" id="KW-1185">Reference proteome</keyword>
<feature type="region of interest" description="Disordered" evidence="5">
    <location>
        <begin position="1173"/>
        <end position="1201"/>
    </location>
</feature>
<dbReference type="GO" id="GO:0008270">
    <property type="term" value="F:zinc ion binding"/>
    <property type="evidence" value="ECO:0007669"/>
    <property type="project" value="UniProtKB-KW"/>
</dbReference>
<feature type="compositionally biased region" description="Low complexity" evidence="5">
    <location>
        <begin position="1539"/>
        <end position="1572"/>
    </location>
</feature>
<evidence type="ECO:0000256" key="3">
    <source>
        <dbReference type="ARBA" id="ARBA00022833"/>
    </source>
</evidence>
<feature type="compositionally biased region" description="Pro residues" evidence="5">
    <location>
        <begin position="471"/>
        <end position="483"/>
    </location>
</feature>
<dbReference type="CDD" id="cd02249">
    <property type="entry name" value="ZZ"/>
    <property type="match status" value="2"/>
</dbReference>
<feature type="domain" description="ZZ-type" evidence="6">
    <location>
        <begin position="577"/>
        <end position="633"/>
    </location>
</feature>
<feature type="region of interest" description="Disordered" evidence="5">
    <location>
        <begin position="1226"/>
        <end position="1249"/>
    </location>
</feature>
<feature type="region of interest" description="Disordered" evidence="5">
    <location>
        <begin position="538"/>
        <end position="562"/>
    </location>
</feature>
<feature type="region of interest" description="Disordered" evidence="5">
    <location>
        <begin position="165"/>
        <end position="225"/>
    </location>
</feature>
<feature type="compositionally biased region" description="Polar residues" evidence="5">
    <location>
        <begin position="215"/>
        <end position="224"/>
    </location>
</feature>
<feature type="region of interest" description="Disordered" evidence="5">
    <location>
        <begin position="429"/>
        <end position="483"/>
    </location>
</feature>
<evidence type="ECO:0000313" key="7">
    <source>
        <dbReference type="EMBL" id="CDO73092.1"/>
    </source>
</evidence>
<evidence type="ECO:0000259" key="6">
    <source>
        <dbReference type="PROSITE" id="PS50135"/>
    </source>
</evidence>
<organism evidence="7 8">
    <name type="scientific">Pycnoporus cinnabarinus</name>
    <name type="common">Cinnabar-red polypore</name>
    <name type="synonym">Trametes cinnabarina</name>
    <dbReference type="NCBI Taxonomy" id="5643"/>
    <lineage>
        <taxon>Eukaryota</taxon>
        <taxon>Fungi</taxon>
        <taxon>Dikarya</taxon>
        <taxon>Basidiomycota</taxon>
        <taxon>Agaricomycotina</taxon>
        <taxon>Agaricomycetes</taxon>
        <taxon>Polyporales</taxon>
        <taxon>Polyporaceae</taxon>
        <taxon>Trametes</taxon>
    </lineage>
</organism>
<dbReference type="PANTHER" id="PTHR20930:SF0">
    <property type="entry name" value="PROTEIN ILRUN"/>
    <property type="match status" value="1"/>
</dbReference>
<dbReference type="STRING" id="5643.A0A060SEZ1"/>
<dbReference type="OMA" id="CEAHPIP"/>
<feature type="compositionally biased region" description="Low complexity" evidence="5">
    <location>
        <begin position="135"/>
        <end position="144"/>
    </location>
</feature>
<evidence type="ECO:0000256" key="5">
    <source>
        <dbReference type="SAM" id="MobiDB-lite"/>
    </source>
</evidence>
<keyword evidence="1" id="KW-0479">Metal-binding</keyword>
<name>A0A060SEZ1_PYCCI</name>
<keyword evidence="3" id="KW-0862">Zinc</keyword>
<feature type="compositionally biased region" description="Basic and acidic residues" evidence="5">
    <location>
        <begin position="429"/>
        <end position="439"/>
    </location>
</feature>
<feature type="domain" description="ZZ-type" evidence="6">
    <location>
        <begin position="733"/>
        <end position="789"/>
    </location>
</feature>
<accession>A0A060SEZ1</accession>
<feature type="domain" description="ZZ-type" evidence="6">
    <location>
        <begin position="832"/>
        <end position="887"/>
    </location>
</feature>
<feature type="domain" description="ZZ-type" evidence="6">
    <location>
        <begin position="925"/>
        <end position="977"/>
    </location>
</feature>
<dbReference type="OrthoDB" id="661148at2759"/>
<feature type="compositionally biased region" description="Polar residues" evidence="5">
    <location>
        <begin position="305"/>
        <end position="315"/>
    </location>
</feature>
<dbReference type="Pfam" id="PF00569">
    <property type="entry name" value="ZZ"/>
    <property type="match status" value="6"/>
</dbReference>
<proteinExistence type="predicted"/>
<keyword evidence="2 4" id="KW-0863">Zinc-finger</keyword>
<feature type="region of interest" description="Disordered" evidence="5">
    <location>
        <begin position="102"/>
        <end position="151"/>
    </location>
</feature>
<comment type="caution">
    <text evidence="7">The sequence shown here is derived from an EMBL/GenBank/DDBJ whole genome shotgun (WGS) entry which is preliminary data.</text>
</comment>
<dbReference type="PANTHER" id="PTHR20930">
    <property type="entry name" value="OVARIAN CARCINOMA ANTIGEN CA125-RELATED"/>
    <property type="match status" value="1"/>
</dbReference>
<dbReference type="InterPro" id="IPR013783">
    <property type="entry name" value="Ig-like_fold"/>
</dbReference>
<gene>
    <name evidence="7" type="ORF">BN946_scf185007.g146</name>
</gene>
<feature type="domain" description="ZZ-type" evidence="6">
    <location>
        <begin position="651"/>
        <end position="707"/>
    </location>
</feature>
<dbReference type="Pfam" id="PF16158">
    <property type="entry name" value="N_BRCA1_IG"/>
    <property type="match status" value="1"/>
</dbReference>
<dbReference type="PROSITE" id="PS50135">
    <property type="entry name" value="ZF_ZZ_2"/>
    <property type="match status" value="6"/>
</dbReference>
<feature type="domain" description="ZZ-type" evidence="6">
    <location>
        <begin position="988"/>
        <end position="1043"/>
    </location>
</feature>
<evidence type="ECO:0000313" key="8">
    <source>
        <dbReference type="Proteomes" id="UP000029665"/>
    </source>
</evidence>
<sequence length="1607" mass="176755">MAAFTVKATYHNETRKFSFAETSFPTFEQLYNQLYRVFPISHSFYLSKLLFCPNDSPARILIGKEAHSAEEYARHAAPYQGRSWPGALLRFFVFDETPHKSPHLAPSGGLPESSVNVSNTEEHASILTGSDAADHSSAAAVVEPAAEEHSARRVLLDRIRERTSNRSSLASIAMPPTPPQSSRPTSMAESSSRPVSFVEVPGAGRPLPPRPPSIEASSPSTASARTVRPSLFDLLDNPPSPTSVSTTVQDTPRFRILHPSPIATNADAQAPRRSMGTARSDLRWENVKSIAKSAGHDPWRLNRPPTDSSTYRSSTFVAPPPPILYSFSRSRLSTQDDGDIVMGSPATHRVHNAHSVDPAQSTAQTAPSPTLGAVHVNLNDALPGKQAVKELQKDKPCCSVEQGKMEIKALMDRFKRDFETKMIKTFGPDWDKESTKEMDASLPNLPSPPTHRPSPAGPVPVMRHARSSSYLPPPPPPPPPHYVLPQPPAPLPYMGPLRYPPPPPPSFFVCPPPPPHMSVYPPDSLHLNHAINVEHSDLGSLTPPPVVPDVSRNPSRDDVRNRNVPTLQRCSSQESLHRGVRCDYCNKKNIKGIRYKCLECADYDLCEACMASPNAWAAHDSKHAFFPIHSTEDFVDFCVVKDKRQRSQLVHKGITCNACQTKNISGIRHKCLQCDDYDLCDVCISDVSKREMHDVSHAFFPIQYSGQKDAYVRARSRVHMPTPVIPPRPVVQHNNVHCDECRQAPIIGVRHKCLDCDDYDLCTSCISDPDRRSHHEVSHAFFPVTVPGQLAEYQAALARHNHPLFGRRRQQDPQRDGDGDAERPHAPTLLVHKNIICDICNQEIVGVRHKCLDCPDYDLCEACLRTPHLRAQHHASHEFFSIEKPGEVIVHTVFSGAGEREPDHPAHNPRESVPRVRTRDVEPVVHNASCDLCDSRIRGDRFKCLDCPDYDLCQLCYKIVHDQHPGHGFVKVSEPATLMPRDRAMDPAHNASCNTCGNRITGVRYKCMYETCLDFDMCESCEALPIPVHPFNHPLLKLKTPESRVPVLFGSPFRGSSPSPADAPFAEQMVPPNDNASPPSWRSEIPPPHLPPPIRPLPEVTPELHDGRTSLPSPPIQGIPYRSPYVVDVSGRTTPLDFPLVVHPVTPPPQALTNEPQNFFHHVVSIHEAASSIGMTPSAPEDGGSDTASTSDADVQPPVPDHDEVRLIDLDEPPRAERLQAEDRLNMGSPVDGFTTPSEVPISLSSSNSVPRLGPVNNEWRDLWPEMTSLLKHLLQPASPQAVPGLTPSTSSMPGGIFADDAKVEESNTADGETAEASAAIEESPLVGEPLLCRPLMPERPPLNPFITGRRLSDLILAVPPVRNAARNVRESLDRFVPPAPIRRRLSLHAEFLSDNNIPDGQIFPPGAEFVKSWRMRNNGEIDWPENTEVVFVAGDRMAPGGGAPLKYHVGAVKVGEEVEVLAGEMKAPEVPGKYVSSWRLSDGNGNLFGHSIWVDIIVAEMNESSSESLASSSVIMPDLVPQPPSMRSANEQVYTRFSTPSMTMPSSPPSEGGSSMSLVDVPSSPSSTSSDEAMYVDSRSRVLASPQVHAQDVEYVMLFDSSSEDE</sequence>
<dbReference type="SMART" id="SM00291">
    <property type="entry name" value="ZnF_ZZ"/>
    <property type="match status" value="6"/>
</dbReference>
<dbReference type="Gene3D" id="3.30.60.90">
    <property type="match status" value="6"/>
</dbReference>
<dbReference type="InterPro" id="IPR000433">
    <property type="entry name" value="Znf_ZZ"/>
</dbReference>
<evidence type="ECO:0000256" key="4">
    <source>
        <dbReference type="PROSITE-ProRule" id="PRU00228"/>
    </source>
</evidence>